<evidence type="ECO:0000313" key="12">
    <source>
        <dbReference type="Proteomes" id="UP001153709"/>
    </source>
</evidence>
<evidence type="ECO:0008006" key="13">
    <source>
        <dbReference type="Google" id="ProtNLM"/>
    </source>
</evidence>
<comment type="similarity">
    <text evidence="2 7">Belongs to the E2F/DP family.</text>
</comment>
<comment type="subcellular location">
    <subcellularLocation>
        <location evidence="1 7">Nucleus</location>
    </subcellularLocation>
</comment>
<keyword evidence="3 7" id="KW-0805">Transcription regulation</keyword>
<dbReference type="Gene3D" id="1.20.140.80">
    <property type="entry name" value="Transcription factor DP"/>
    <property type="match status" value="1"/>
</dbReference>
<organism evidence="11 12">
    <name type="scientific">Diabrotica balteata</name>
    <name type="common">Banded cucumber beetle</name>
    <dbReference type="NCBI Taxonomy" id="107213"/>
    <lineage>
        <taxon>Eukaryota</taxon>
        <taxon>Metazoa</taxon>
        <taxon>Ecdysozoa</taxon>
        <taxon>Arthropoda</taxon>
        <taxon>Hexapoda</taxon>
        <taxon>Insecta</taxon>
        <taxon>Pterygota</taxon>
        <taxon>Neoptera</taxon>
        <taxon>Endopterygota</taxon>
        <taxon>Coleoptera</taxon>
        <taxon>Polyphaga</taxon>
        <taxon>Cucujiformia</taxon>
        <taxon>Chrysomeloidea</taxon>
        <taxon>Chrysomelidae</taxon>
        <taxon>Galerucinae</taxon>
        <taxon>Diabroticina</taxon>
        <taxon>Diabroticites</taxon>
        <taxon>Diabrotica</taxon>
    </lineage>
</organism>
<dbReference type="PANTHER" id="PTHR12548">
    <property type="entry name" value="TRANSCRIPTION FACTOR DP"/>
    <property type="match status" value="1"/>
</dbReference>
<evidence type="ECO:0000256" key="3">
    <source>
        <dbReference type="ARBA" id="ARBA00023015"/>
    </source>
</evidence>
<feature type="region of interest" description="Disordered" evidence="8">
    <location>
        <begin position="135"/>
        <end position="163"/>
    </location>
</feature>
<dbReference type="Proteomes" id="UP001153709">
    <property type="component" value="Chromosome 5"/>
</dbReference>
<evidence type="ECO:0000256" key="5">
    <source>
        <dbReference type="ARBA" id="ARBA00023163"/>
    </source>
</evidence>
<dbReference type="GO" id="GO:0051726">
    <property type="term" value="P:regulation of cell cycle"/>
    <property type="evidence" value="ECO:0007669"/>
    <property type="project" value="InterPro"/>
</dbReference>
<evidence type="ECO:0000256" key="6">
    <source>
        <dbReference type="ARBA" id="ARBA00023242"/>
    </source>
</evidence>
<dbReference type="SMART" id="SM01372">
    <property type="entry name" value="E2F_TDP"/>
    <property type="match status" value="1"/>
</dbReference>
<dbReference type="GO" id="GO:0005667">
    <property type="term" value="C:transcription regulator complex"/>
    <property type="evidence" value="ECO:0007669"/>
    <property type="project" value="InterPro"/>
</dbReference>
<evidence type="ECO:0000259" key="10">
    <source>
        <dbReference type="SMART" id="SM01372"/>
    </source>
</evidence>
<dbReference type="GO" id="GO:0005634">
    <property type="term" value="C:nucleus"/>
    <property type="evidence" value="ECO:0007669"/>
    <property type="project" value="UniProtKB-SubCell"/>
</dbReference>
<dbReference type="FunFam" id="1.10.10.10:FF:000047">
    <property type="entry name" value="Transcription factor"/>
    <property type="match status" value="1"/>
</dbReference>
<proteinExistence type="inferred from homology"/>
<dbReference type="InterPro" id="IPR014889">
    <property type="entry name" value="Transc_factor_DP_C"/>
</dbReference>
<evidence type="ECO:0000256" key="1">
    <source>
        <dbReference type="ARBA" id="ARBA00004123"/>
    </source>
</evidence>
<dbReference type="AlphaFoldDB" id="A0A9N9XBL8"/>
<dbReference type="OrthoDB" id="552115at2759"/>
<dbReference type="SUPFAM" id="SSF144074">
    <property type="entry name" value="E2F-DP heterodimerization region"/>
    <property type="match status" value="1"/>
</dbReference>
<name>A0A9N9XBL8_DIABA</name>
<feature type="compositionally biased region" description="Polar residues" evidence="8">
    <location>
        <begin position="135"/>
        <end position="155"/>
    </location>
</feature>
<feature type="compositionally biased region" description="Acidic residues" evidence="8">
    <location>
        <begin position="460"/>
        <end position="476"/>
    </location>
</feature>
<dbReference type="Pfam" id="PF02319">
    <property type="entry name" value="WHD_E2F_TDP"/>
    <property type="match status" value="1"/>
</dbReference>
<dbReference type="Pfam" id="PF08781">
    <property type="entry name" value="DP"/>
    <property type="match status" value="1"/>
</dbReference>
<dbReference type="SMART" id="SM01138">
    <property type="entry name" value="DP"/>
    <property type="match status" value="1"/>
</dbReference>
<feature type="domain" description="Transcription factor DP C-terminal" evidence="9">
    <location>
        <begin position="268"/>
        <end position="411"/>
    </location>
</feature>
<evidence type="ECO:0000313" key="11">
    <source>
        <dbReference type="EMBL" id="CAG9835138.1"/>
    </source>
</evidence>
<feature type="region of interest" description="Disordered" evidence="8">
    <location>
        <begin position="438"/>
        <end position="476"/>
    </location>
</feature>
<dbReference type="InterPro" id="IPR003316">
    <property type="entry name" value="E2F_WHTH_DNA-bd_dom"/>
</dbReference>
<keyword evidence="6 7" id="KW-0539">Nucleus</keyword>
<evidence type="ECO:0000256" key="8">
    <source>
        <dbReference type="SAM" id="MobiDB-lite"/>
    </source>
</evidence>
<dbReference type="EMBL" id="OU898280">
    <property type="protein sequence ID" value="CAG9835138.1"/>
    <property type="molecule type" value="Genomic_DNA"/>
</dbReference>
<dbReference type="GO" id="GO:0000981">
    <property type="term" value="F:DNA-binding transcription factor activity, RNA polymerase II-specific"/>
    <property type="evidence" value="ECO:0007669"/>
    <property type="project" value="TreeGrafter"/>
</dbReference>
<dbReference type="FunFam" id="1.20.140.80:FF:000001">
    <property type="entry name" value="Transcription factor"/>
    <property type="match status" value="1"/>
</dbReference>
<keyword evidence="12" id="KW-1185">Reference proteome</keyword>
<dbReference type="InterPro" id="IPR038168">
    <property type="entry name" value="TF_DP_C_sf"/>
</dbReference>
<dbReference type="CDD" id="cd14458">
    <property type="entry name" value="DP_DD"/>
    <property type="match status" value="1"/>
</dbReference>
<protein>
    <recommendedName>
        <fullName evidence="13">Transcription factor Dp-1</fullName>
    </recommendedName>
</protein>
<dbReference type="PANTHER" id="PTHR12548:SF9">
    <property type="entry name" value="TRANSCRIPTION FACTOR DP"/>
    <property type="match status" value="1"/>
</dbReference>
<evidence type="ECO:0000256" key="2">
    <source>
        <dbReference type="ARBA" id="ARBA00010940"/>
    </source>
</evidence>
<gene>
    <name evidence="11" type="ORF">DIABBA_LOCUS8365</name>
</gene>
<dbReference type="InterPro" id="IPR036388">
    <property type="entry name" value="WH-like_DNA-bd_sf"/>
</dbReference>
<dbReference type="InterPro" id="IPR036390">
    <property type="entry name" value="WH_DNA-bd_sf"/>
</dbReference>
<evidence type="ECO:0000256" key="7">
    <source>
        <dbReference type="RuleBase" id="RU003796"/>
    </source>
</evidence>
<dbReference type="Gene3D" id="1.10.10.10">
    <property type="entry name" value="Winged helix-like DNA-binding domain superfamily/Winged helix DNA-binding domain"/>
    <property type="match status" value="1"/>
</dbReference>
<evidence type="ECO:0000259" key="9">
    <source>
        <dbReference type="SMART" id="SM01138"/>
    </source>
</evidence>
<sequence length="476" mass="52989">MTQQTNTTNWVIQGTNGQPQMIKMMPLTGVSGKTFSGIMTSTMTGQQVKIIKTSPATIADETQQIYTSSVSPANHVLRTIGGSRVVTKTVPLQVNKLPSGLKTIKLATSQMPGIKIGPAANSIKVQLSPQLNSTSTTVPVYTSQPSTMPKNSTPPILSRKRQDHVELDYAPESKRPRKSDKVGKGLRHFSMKVCEKVQQKGTTTYNEVADELVTEFTNSTNNSLADQYDQKNIRRRVYDALNVLMAMNIISKEKKEIRWIGLPTNSLQECHQLEKDVQKKITAIVEKEKQLTELILNQIAFKNLAQRNRDNEKFYGAPSSNSSIQLPFIVVNTNKKTVISCSISNDKREYVFQLNDTFEIKDDMEILKSIGMLSGLDTGTCSLESLEKIKGLLPESMWPYLDKIYNGTHHSLEQLLDEANAGTSSLSMLNAEEFVEARLDEENSRQSSSFDPLSPSPQDYSEDEAESDISSDNDVH</sequence>
<dbReference type="SUPFAM" id="SSF46785">
    <property type="entry name" value="Winged helix' DNA-binding domain"/>
    <property type="match status" value="1"/>
</dbReference>
<reference evidence="11" key="1">
    <citation type="submission" date="2022-01" db="EMBL/GenBank/DDBJ databases">
        <authorList>
            <person name="King R."/>
        </authorList>
    </citation>
    <scope>NUCLEOTIDE SEQUENCE</scope>
</reference>
<dbReference type="GO" id="GO:0000977">
    <property type="term" value="F:RNA polymerase II transcription regulatory region sequence-specific DNA binding"/>
    <property type="evidence" value="ECO:0007669"/>
    <property type="project" value="TreeGrafter"/>
</dbReference>
<feature type="domain" description="E2F/DP family winged-helix DNA-binding" evidence="10">
    <location>
        <begin position="181"/>
        <end position="261"/>
    </location>
</feature>
<dbReference type="InterPro" id="IPR037241">
    <property type="entry name" value="E2F-DP_heterodim"/>
</dbReference>
<keyword evidence="5 7" id="KW-0804">Transcription</keyword>
<evidence type="ECO:0000256" key="4">
    <source>
        <dbReference type="ARBA" id="ARBA00023125"/>
    </source>
</evidence>
<dbReference type="InterPro" id="IPR015648">
    <property type="entry name" value="Transcrpt_fac_DP"/>
</dbReference>
<keyword evidence="4 7" id="KW-0238">DNA-binding</keyword>
<accession>A0A9N9XBL8</accession>